<dbReference type="AlphaFoldDB" id="A0A099ET75"/>
<evidence type="ECO:0000313" key="2">
    <source>
        <dbReference type="EMBL" id="KGJ01620.1"/>
    </source>
</evidence>
<gene>
    <name evidence="2" type="ORF">IT41_19690</name>
</gene>
<reference evidence="2 3" key="1">
    <citation type="submission" date="2014-09" db="EMBL/GenBank/DDBJ databases">
        <authorList>
            <person name="McGinnis J.M."/>
            <person name="Wolfgang W.J."/>
        </authorList>
    </citation>
    <scope>NUCLEOTIDE SEQUENCE [LARGE SCALE GENOMIC DNA]</scope>
    <source>
        <strain evidence="2 3">JCM 14014</strain>
    </source>
</reference>
<sequence length="77" mass="8531">MKPKQKIPRLSMKMLEATGTVPARRLITRRNAARDPDRSGWLTGPTGRSDSETLRAAGEACISKADFLLRAPIRRIA</sequence>
<reference evidence="2 3" key="2">
    <citation type="submission" date="2014-10" db="EMBL/GenBank/DDBJ databases">
        <title>Paracoccus sanguinis sp. nov., isolated from clinical specimens of New York State patients.</title>
        <authorList>
            <person name="Mingle L.A."/>
            <person name="Cole J.A."/>
            <person name="Lapierre P."/>
            <person name="Musser K.A."/>
        </authorList>
    </citation>
    <scope>NUCLEOTIDE SEQUENCE [LARGE SCALE GENOMIC DNA]</scope>
    <source>
        <strain evidence="2 3">JCM 14014</strain>
    </source>
</reference>
<proteinExistence type="predicted"/>
<evidence type="ECO:0000313" key="3">
    <source>
        <dbReference type="Proteomes" id="UP000029846"/>
    </source>
</evidence>
<evidence type="ECO:0000256" key="1">
    <source>
        <dbReference type="SAM" id="MobiDB-lite"/>
    </source>
</evidence>
<organism evidence="2 3">
    <name type="scientific">Paracoccus halophilus</name>
    <dbReference type="NCBI Taxonomy" id="376733"/>
    <lineage>
        <taxon>Bacteria</taxon>
        <taxon>Pseudomonadati</taxon>
        <taxon>Pseudomonadota</taxon>
        <taxon>Alphaproteobacteria</taxon>
        <taxon>Rhodobacterales</taxon>
        <taxon>Paracoccaceae</taxon>
        <taxon>Paracoccus</taxon>
    </lineage>
</organism>
<protein>
    <submittedName>
        <fullName evidence="2">Uncharacterized protein</fullName>
    </submittedName>
</protein>
<name>A0A099ET75_9RHOB</name>
<comment type="caution">
    <text evidence="2">The sequence shown here is derived from an EMBL/GenBank/DDBJ whole genome shotgun (WGS) entry which is preliminary data.</text>
</comment>
<keyword evidence="3" id="KW-1185">Reference proteome</keyword>
<accession>A0A099ET75</accession>
<dbReference type="Proteomes" id="UP000029846">
    <property type="component" value="Unassembled WGS sequence"/>
</dbReference>
<dbReference type="EMBL" id="JRKN01000071">
    <property type="protein sequence ID" value="KGJ01620.1"/>
    <property type="molecule type" value="Genomic_DNA"/>
</dbReference>
<feature type="region of interest" description="Disordered" evidence="1">
    <location>
        <begin position="30"/>
        <end position="51"/>
    </location>
</feature>